<dbReference type="RefSeq" id="XP_016609426.1">
    <property type="nucleotide sequence ID" value="XM_016751472.1"/>
</dbReference>
<dbReference type="GeneID" id="27686731"/>
<feature type="region of interest" description="Disordered" evidence="1">
    <location>
        <begin position="1"/>
        <end position="24"/>
    </location>
</feature>
<organism evidence="2 3">
    <name type="scientific">Spizellomyces punctatus (strain DAOM BR117)</name>
    <dbReference type="NCBI Taxonomy" id="645134"/>
    <lineage>
        <taxon>Eukaryota</taxon>
        <taxon>Fungi</taxon>
        <taxon>Fungi incertae sedis</taxon>
        <taxon>Chytridiomycota</taxon>
        <taxon>Chytridiomycota incertae sedis</taxon>
        <taxon>Chytridiomycetes</taxon>
        <taxon>Spizellomycetales</taxon>
        <taxon>Spizellomycetaceae</taxon>
        <taxon>Spizellomyces</taxon>
    </lineage>
</organism>
<proteinExistence type="predicted"/>
<feature type="region of interest" description="Disordered" evidence="1">
    <location>
        <begin position="171"/>
        <end position="192"/>
    </location>
</feature>
<dbReference type="VEuPathDB" id="FungiDB:SPPG_03198"/>
<protein>
    <submittedName>
        <fullName evidence="2">Uncharacterized protein</fullName>
    </submittedName>
</protein>
<feature type="region of interest" description="Disordered" evidence="1">
    <location>
        <begin position="321"/>
        <end position="349"/>
    </location>
</feature>
<feature type="region of interest" description="Disordered" evidence="1">
    <location>
        <begin position="49"/>
        <end position="84"/>
    </location>
</feature>
<dbReference type="EMBL" id="KQ257454">
    <property type="protein sequence ID" value="KND01387.1"/>
    <property type="molecule type" value="Genomic_DNA"/>
</dbReference>
<evidence type="ECO:0000313" key="2">
    <source>
        <dbReference type="EMBL" id="KND01387.1"/>
    </source>
</evidence>
<dbReference type="Proteomes" id="UP000053201">
    <property type="component" value="Unassembled WGS sequence"/>
</dbReference>
<dbReference type="OrthoDB" id="2127991at2759"/>
<reference evidence="2 3" key="1">
    <citation type="submission" date="2009-08" db="EMBL/GenBank/DDBJ databases">
        <title>The Genome Sequence of Spizellomyces punctatus strain DAOM BR117.</title>
        <authorList>
            <consortium name="The Broad Institute Genome Sequencing Platform"/>
            <person name="Russ C."/>
            <person name="Cuomo C."/>
            <person name="Shea T."/>
            <person name="Young S.K."/>
            <person name="Zeng Q."/>
            <person name="Koehrsen M."/>
            <person name="Haas B."/>
            <person name="Borodovsky M."/>
            <person name="Guigo R."/>
            <person name="Alvarado L."/>
            <person name="Berlin A."/>
            <person name="Bochicchio J."/>
            <person name="Borenstein D."/>
            <person name="Chapman S."/>
            <person name="Chen Z."/>
            <person name="Engels R."/>
            <person name="Freedman E."/>
            <person name="Gellesch M."/>
            <person name="Goldberg J."/>
            <person name="Griggs A."/>
            <person name="Gujja S."/>
            <person name="Heiman D."/>
            <person name="Hepburn T."/>
            <person name="Howarth C."/>
            <person name="Jen D."/>
            <person name="Larson L."/>
            <person name="Lewis B."/>
            <person name="Mehta T."/>
            <person name="Park D."/>
            <person name="Pearson M."/>
            <person name="Roberts A."/>
            <person name="Saif S."/>
            <person name="Shenoy N."/>
            <person name="Sisk P."/>
            <person name="Stolte C."/>
            <person name="Sykes S."/>
            <person name="Thomson T."/>
            <person name="Walk T."/>
            <person name="White J."/>
            <person name="Yandava C."/>
            <person name="Burger G."/>
            <person name="Gray M.W."/>
            <person name="Holland P.W.H."/>
            <person name="King N."/>
            <person name="Lang F.B.F."/>
            <person name="Roger A.J."/>
            <person name="Ruiz-Trillo I."/>
            <person name="Lander E."/>
            <person name="Nusbaum C."/>
        </authorList>
    </citation>
    <scope>NUCLEOTIDE SEQUENCE [LARGE SCALE GENOMIC DNA]</scope>
    <source>
        <strain evidence="2 3">DAOM BR117</strain>
    </source>
</reference>
<keyword evidence="3" id="KW-1185">Reference proteome</keyword>
<sequence length="410" mass="45185">MNALNAMDIDSPRPPELSTKAAESLPPLQVEAFFSRPELFKRPSFLTRKDSTCSISSDSDPPSRNSSNVSSPDRSGISGACRSPLDPVLENVAYRLSQSTITEREEEGIWAMEEDATHVPCRPPTIHNSLTAPTTRSFGGVNNKERQTKRKVLKIDENSNKITNYFTKAPSGTPLDVSQSLPAKPDRSVQAESRTVKIGFSITKPNVLRTKRKSNDITCSPAIKGPSSERDLSSFKRSTNSLSSWQFKKPIDVNRSSQYHRSFRSRKSDVELSSPPQSSDDEEYDDEETVCEPSPTRPRRRYTRSATAPIITVTRSPTKLFPTFDDAQIPTRPASATMPMRTPSPSGARKCAAIPIDVPSRRGQLMRPAPLSLITGDDLAASPDSLQIISALNCGYGANVFKQPDRNPFL</sequence>
<dbReference type="InParanoid" id="A0A0L0HJU0"/>
<gene>
    <name evidence="2" type="ORF">SPPG_03198</name>
</gene>
<feature type="compositionally biased region" description="Acidic residues" evidence="1">
    <location>
        <begin position="279"/>
        <end position="290"/>
    </location>
</feature>
<name>A0A0L0HJU0_SPIPD</name>
<evidence type="ECO:0000256" key="1">
    <source>
        <dbReference type="SAM" id="MobiDB-lite"/>
    </source>
</evidence>
<evidence type="ECO:0000313" key="3">
    <source>
        <dbReference type="Proteomes" id="UP000053201"/>
    </source>
</evidence>
<dbReference type="AlphaFoldDB" id="A0A0L0HJU0"/>
<accession>A0A0L0HJU0</accession>
<feature type="region of interest" description="Disordered" evidence="1">
    <location>
        <begin position="256"/>
        <end position="302"/>
    </location>
</feature>
<feature type="compositionally biased region" description="Low complexity" evidence="1">
    <location>
        <begin position="54"/>
        <end position="75"/>
    </location>
</feature>